<reference evidence="2 3" key="1">
    <citation type="submission" date="2020-09" db="EMBL/GenBank/DDBJ databases">
        <title>De no assembly of potato wild relative species, Solanum commersonii.</title>
        <authorList>
            <person name="Cho K."/>
        </authorList>
    </citation>
    <scope>NUCLEOTIDE SEQUENCE [LARGE SCALE GENOMIC DNA]</scope>
    <source>
        <strain evidence="2">LZ3.2</strain>
        <tissue evidence="2">Leaf</tissue>
    </source>
</reference>
<evidence type="ECO:0000313" key="3">
    <source>
        <dbReference type="Proteomes" id="UP000824120"/>
    </source>
</evidence>
<feature type="region of interest" description="Disordered" evidence="1">
    <location>
        <begin position="1"/>
        <end position="36"/>
    </location>
</feature>
<dbReference type="Proteomes" id="UP000824120">
    <property type="component" value="Chromosome 6"/>
</dbReference>
<accession>A0A9J5YNZ1</accession>
<gene>
    <name evidence="2" type="ORF">H5410_031968</name>
</gene>
<protein>
    <submittedName>
        <fullName evidence="2">Uncharacterized protein</fullName>
    </submittedName>
</protein>
<name>A0A9J5YNZ1_SOLCO</name>
<dbReference type="AlphaFoldDB" id="A0A9J5YNZ1"/>
<organism evidence="2 3">
    <name type="scientific">Solanum commersonii</name>
    <name type="common">Commerson's wild potato</name>
    <name type="synonym">Commerson's nightshade</name>
    <dbReference type="NCBI Taxonomy" id="4109"/>
    <lineage>
        <taxon>Eukaryota</taxon>
        <taxon>Viridiplantae</taxon>
        <taxon>Streptophyta</taxon>
        <taxon>Embryophyta</taxon>
        <taxon>Tracheophyta</taxon>
        <taxon>Spermatophyta</taxon>
        <taxon>Magnoliopsida</taxon>
        <taxon>eudicotyledons</taxon>
        <taxon>Gunneridae</taxon>
        <taxon>Pentapetalae</taxon>
        <taxon>asterids</taxon>
        <taxon>lamiids</taxon>
        <taxon>Solanales</taxon>
        <taxon>Solanaceae</taxon>
        <taxon>Solanoideae</taxon>
        <taxon>Solaneae</taxon>
        <taxon>Solanum</taxon>
    </lineage>
</organism>
<proteinExistence type="predicted"/>
<dbReference type="EMBL" id="JACXVP010000006">
    <property type="protein sequence ID" value="KAG5600598.1"/>
    <property type="molecule type" value="Genomic_DNA"/>
</dbReference>
<evidence type="ECO:0000256" key="1">
    <source>
        <dbReference type="SAM" id="MobiDB-lite"/>
    </source>
</evidence>
<comment type="caution">
    <text evidence="2">The sequence shown here is derived from an EMBL/GenBank/DDBJ whole genome shotgun (WGS) entry which is preliminary data.</text>
</comment>
<evidence type="ECO:0000313" key="2">
    <source>
        <dbReference type="EMBL" id="KAG5600598.1"/>
    </source>
</evidence>
<sequence>MDPVDCDNQNGQFSRSKKPRAVMETVGHHGQNDPFSQSNEPYSSLWIFVDTKFRHHLFQKFTWTSIKSLAMEQVLTSKTTHFKDQTSPIFIWASVKTLVIEPVSHHSKTDHFLCQTSPRSVFLKLIWTSAKTLAIELVCQHDQNGPCSRSNEPNSR</sequence>
<keyword evidence="3" id="KW-1185">Reference proteome</keyword>